<dbReference type="PANTHER" id="PTHR31356:SF58">
    <property type="entry name" value="CYTOCHROME C PEROXIDASE, MITOCHONDRIAL"/>
    <property type="match status" value="1"/>
</dbReference>
<dbReference type="SUPFAM" id="SSF48113">
    <property type="entry name" value="Heme-dependent peroxidases"/>
    <property type="match status" value="1"/>
</dbReference>
<keyword evidence="7" id="KW-0479">Metal-binding</keyword>
<comment type="catalytic activity">
    <reaction evidence="12">
        <text>2 Fe(II)-[cytochrome c] + H2O2 + 2 H(+) = 2 Fe(III)-[cytochrome c] + 2 H2O</text>
        <dbReference type="Rhea" id="RHEA:16581"/>
        <dbReference type="Rhea" id="RHEA-COMP:10350"/>
        <dbReference type="Rhea" id="RHEA-COMP:14399"/>
        <dbReference type="ChEBI" id="CHEBI:15377"/>
        <dbReference type="ChEBI" id="CHEBI:15378"/>
        <dbReference type="ChEBI" id="CHEBI:16240"/>
        <dbReference type="ChEBI" id="CHEBI:29033"/>
        <dbReference type="ChEBI" id="CHEBI:29034"/>
        <dbReference type="EC" id="1.11.1.5"/>
    </reaction>
</comment>
<evidence type="ECO:0000313" key="16">
    <source>
        <dbReference type="Proteomes" id="UP000383932"/>
    </source>
</evidence>
<evidence type="ECO:0000256" key="5">
    <source>
        <dbReference type="ARBA" id="ARBA00022559"/>
    </source>
</evidence>
<evidence type="ECO:0000256" key="10">
    <source>
        <dbReference type="ARBA" id="ARBA00023004"/>
    </source>
</evidence>
<evidence type="ECO:0000256" key="7">
    <source>
        <dbReference type="ARBA" id="ARBA00022723"/>
    </source>
</evidence>
<dbReference type="InterPro" id="IPR002016">
    <property type="entry name" value="Haem_peroxidase"/>
</dbReference>
<dbReference type="InterPro" id="IPR044831">
    <property type="entry name" value="Ccp1-like"/>
</dbReference>
<evidence type="ECO:0000256" key="3">
    <source>
        <dbReference type="ARBA" id="ARBA00004569"/>
    </source>
</evidence>
<comment type="caution">
    <text evidence="15">The sequence shown here is derived from an EMBL/GenBank/DDBJ whole genome shotgun (WGS) entry which is preliminary data.</text>
</comment>
<evidence type="ECO:0000256" key="1">
    <source>
        <dbReference type="ARBA" id="ARBA00003917"/>
    </source>
</evidence>
<dbReference type="Gene3D" id="1.10.520.10">
    <property type="match status" value="1"/>
</dbReference>
<keyword evidence="11" id="KW-0496">Mitochondrion</keyword>
<evidence type="ECO:0000256" key="11">
    <source>
        <dbReference type="ARBA" id="ARBA00023128"/>
    </source>
</evidence>
<comment type="function">
    <text evidence="1">Destroys radicals which are normally produced within the cells and which are toxic to biological systems.</text>
</comment>
<evidence type="ECO:0000256" key="6">
    <source>
        <dbReference type="ARBA" id="ARBA00022617"/>
    </source>
</evidence>
<dbReference type="EC" id="1.11.1.-" evidence="13"/>
<dbReference type="Proteomes" id="UP000383932">
    <property type="component" value="Unassembled WGS sequence"/>
</dbReference>
<keyword evidence="6" id="KW-0349">Heme</keyword>
<accession>A0A5N5QU59</accession>
<keyword evidence="16" id="KW-1185">Reference proteome</keyword>
<keyword evidence="10" id="KW-0408">Iron</keyword>
<dbReference type="InterPro" id="IPR010255">
    <property type="entry name" value="Haem_peroxidase_sf"/>
</dbReference>
<dbReference type="PROSITE" id="PS00435">
    <property type="entry name" value="PEROXIDASE_1"/>
    <property type="match status" value="1"/>
</dbReference>
<evidence type="ECO:0000256" key="12">
    <source>
        <dbReference type="ARBA" id="ARBA00049265"/>
    </source>
</evidence>
<dbReference type="InterPro" id="IPR002207">
    <property type="entry name" value="Peroxidase_I"/>
</dbReference>
<dbReference type="GO" id="GO:0000302">
    <property type="term" value="P:response to reactive oxygen species"/>
    <property type="evidence" value="ECO:0007669"/>
    <property type="project" value="TreeGrafter"/>
</dbReference>
<evidence type="ECO:0000313" key="15">
    <source>
        <dbReference type="EMBL" id="KAB5595111.1"/>
    </source>
</evidence>
<dbReference type="GO" id="GO:0005759">
    <property type="term" value="C:mitochondrial matrix"/>
    <property type="evidence" value="ECO:0007669"/>
    <property type="project" value="UniProtKB-SubCell"/>
</dbReference>
<keyword evidence="8" id="KW-0809">Transit peptide</keyword>
<keyword evidence="9 13" id="KW-0560">Oxidoreductase</keyword>
<proteinExistence type="inferred from homology"/>
<comment type="similarity">
    <text evidence="4">Belongs to the peroxidase family. Cytochrome c peroxidase subfamily.</text>
</comment>
<dbReference type="PRINTS" id="PR00458">
    <property type="entry name" value="PEROXIDASE"/>
</dbReference>
<gene>
    <name evidence="15" type="ORF">CTheo_1399</name>
</gene>
<feature type="domain" description="Plant heme peroxidase family profile" evidence="14">
    <location>
        <begin position="215"/>
        <end position="403"/>
    </location>
</feature>
<dbReference type="GO" id="GO:0020037">
    <property type="term" value="F:heme binding"/>
    <property type="evidence" value="ECO:0007669"/>
    <property type="project" value="UniProtKB-UniRule"/>
</dbReference>
<dbReference type="GO" id="GO:0005758">
    <property type="term" value="C:mitochondrial intermembrane space"/>
    <property type="evidence" value="ECO:0007669"/>
    <property type="project" value="UniProtKB-SubCell"/>
</dbReference>
<dbReference type="FunFam" id="1.10.420.10:FF:000009">
    <property type="entry name" value="Ascorbate peroxidase"/>
    <property type="match status" value="1"/>
</dbReference>
<evidence type="ECO:0000256" key="4">
    <source>
        <dbReference type="ARBA" id="ARBA00005997"/>
    </source>
</evidence>
<dbReference type="GO" id="GO:0042744">
    <property type="term" value="P:hydrogen peroxide catabolic process"/>
    <property type="evidence" value="ECO:0007669"/>
    <property type="project" value="TreeGrafter"/>
</dbReference>
<reference evidence="15 16" key="1">
    <citation type="journal article" date="2019" name="Fungal Biol. Biotechnol.">
        <title>Draft genome sequence of fastidious pathogen Ceratobasidium theobromae, which causes vascular-streak dieback in Theobroma cacao.</title>
        <authorList>
            <person name="Ali S.S."/>
            <person name="Asman A."/>
            <person name="Shao J."/>
            <person name="Firmansyah A.P."/>
            <person name="Susilo A.W."/>
            <person name="Rosmana A."/>
            <person name="McMahon P."/>
            <person name="Junaid M."/>
            <person name="Guest D."/>
            <person name="Kheng T.Y."/>
            <person name="Meinhardt L.W."/>
            <person name="Bailey B.A."/>
        </authorList>
    </citation>
    <scope>NUCLEOTIDE SEQUENCE [LARGE SCALE GENOMIC DNA]</scope>
    <source>
        <strain evidence="15 16">CT2</strain>
    </source>
</reference>
<dbReference type="InterPro" id="IPR019794">
    <property type="entry name" value="Peroxidases_AS"/>
</dbReference>
<dbReference type="PANTHER" id="PTHR31356">
    <property type="entry name" value="THYLAKOID LUMENAL 29 KDA PROTEIN, CHLOROPLASTIC-RELATED"/>
    <property type="match status" value="1"/>
</dbReference>
<sequence length="403" mass="44689">MFTTALRRSAIRTVPRVVRAPHVARFPVAAPARTYSTSPPSGGGTSWLALLAAVALGAAGGSFATSQFSGDAGARAKTAAKGAAQSARAAGGFMPTRADYQQVYNKIADIMDADYDDGSYGPVFVRLAWHSSGTYDKETKTGGSNYATMRFEPESLHGANNGLNIARAKMEEVKKEFPWISYGDLWTLGGVCAIQVSILSFLPFSHEVKIVRAHALLPREFLAAAMHEMDGPKIAWRPGRIDGFAKDVTPDGRLPDATKAQDHLRDIFYRMGFNDQEIVALSGAHALGRCHTDRSGFEGPWTFSPTTLTNEYFKLLLNEKWQWRKWNGPKQFEDKTTKTLMMLPTDMALVQDKKFRPWVQKYADSQDEFFKDFSDAVCRLFELGVPSTQFGETILFQKTEEQK</sequence>
<dbReference type="GO" id="GO:0034599">
    <property type="term" value="P:cellular response to oxidative stress"/>
    <property type="evidence" value="ECO:0007669"/>
    <property type="project" value="InterPro"/>
</dbReference>
<evidence type="ECO:0000256" key="8">
    <source>
        <dbReference type="ARBA" id="ARBA00022946"/>
    </source>
</evidence>
<dbReference type="AlphaFoldDB" id="A0A5N5QU59"/>
<dbReference type="Gene3D" id="1.10.420.10">
    <property type="entry name" value="Peroxidase, domain 2"/>
    <property type="match status" value="1"/>
</dbReference>
<dbReference type="PRINTS" id="PR00459">
    <property type="entry name" value="ASPEROXIDASE"/>
</dbReference>
<keyword evidence="5 13" id="KW-0575">Peroxidase</keyword>
<protein>
    <recommendedName>
        <fullName evidence="13">Peroxidase</fullName>
        <ecNumber evidence="13">1.11.1.-</ecNumber>
    </recommendedName>
</protein>
<evidence type="ECO:0000256" key="2">
    <source>
        <dbReference type="ARBA" id="ARBA00004305"/>
    </source>
</evidence>
<evidence type="ECO:0000256" key="13">
    <source>
        <dbReference type="RuleBase" id="RU363051"/>
    </source>
</evidence>
<dbReference type="OrthoDB" id="2859658at2759"/>
<dbReference type="PROSITE" id="PS00436">
    <property type="entry name" value="PEROXIDASE_2"/>
    <property type="match status" value="1"/>
</dbReference>
<dbReference type="PROSITE" id="PS50873">
    <property type="entry name" value="PEROXIDASE_4"/>
    <property type="match status" value="1"/>
</dbReference>
<dbReference type="GO" id="GO:0004130">
    <property type="term" value="F:cytochrome-c peroxidase activity"/>
    <property type="evidence" value="ECO:0007669"/>
    <property type="project" value="UniProtKB-EC"/>
</dbReference>
<dbReference type="Pfam" id="PF00141">
    <property type="entry name" value="peroxidase"/>
    <property type="match status" value="1"/>
</dbReference>
<organism evidence="15 16">
    <name type="scientific">Ceratobasidium theobromae</name>
    <dbReference type="NCBI Taxonomy" id="1582974"/>
    <lineage>
        <taxon>Eukaryota</taxon>
        <taxon>Fungi</taxon>
        <taxon>Dikarya</taxon>
        <taxon>Basidiomycota</taxon>
        <taxon>Agaricomycotina</taxon>
        <taxon>Agaricomycetes</taxon>
        <taxon>Cantharellales</taxon>
        <taxon>Ceratobasidiaceae</taxon>
        <taxon>Ceratobasidium</taxon>
    </lineage>
</organism>
<dbReference type="GO" id="GO:0046872">
    <property type="term" value="F:metal ion binding"/>
    <property type="evidence" value="ECO:0007669"/>
    <property type="project" value="UniProtKB-UniRule"/>
</dbReference>
<evidence type="ECO:0000256" key="9">
    <source>
        <dbReference type="ARBA" id="ARBA00023002"/>
    </source>
</evidence>
<name>A0A5N5QU59_9AGAM</name>
<dbReference type="CDD" id="cd00691">
    <property type="entry name" value="ascorbate_peroxidase"/>
    <property type="match status" value="1"/>
</dbReference>
<dbReference type="EMBL" id="SSOP01000012">
    <property type="protein sequence ID" value="KAB5595111.1"/>
    <property type="molecule type" value="Genomic_DNA"/>
</dbReference>
<comment type="subcellular location">
    <subcellularLocation>
        <location evidence="3">Mitochondrion intermembrane space</location>
    </subcellularLocation>
    <subcellularLocation>
        <location evidence="2">Mitochondrion matrix</location>
    </subcellularLocation>
</comment>
<evidence type="ECO:0000259" key="14">
    <source>
        <dbReference type="PROSITE" id="PS50873"/>
    </source>
</evidence>
<dbReference type="InterPro" id="IPR019793">
    <property type="entry name" value="Peroxidases_heam-ligand_BS"/>
</dbReference>